<evidence type="ECO:0000256" key="1">
    <source>
        <dbReference type="ARBA" id="ARBA00007523"/>
    </source>
</evidence>
<dbReference type="AlphaFoldDB" id="A0A2N1PJT6"/>
<reference evidence="7 8" key="1">
    <citation type="journal article" date="2017" name="ISME J.">
        <title>Potential for microbial H2 and metal transformations associated with novel bacteria and archaea in deep terrestrial subsurface sediments.</title>
        <authorList>
            <person name="Hernsdorf A.W."/>
            <person name="Amano Y."/>
            <person name="Miyakawa K."/>
            <person name="Ise K."/>
            <person name="Suzuki Y."/>
            <person name="Anantharaman K."/>
            <person name="Probst A."/>
            <person name="Burstein D."/>
            <person name="Thomas B.C."/>
            <person name="Banfield J.F."/>
        </authorList>
    </citation>
    <scope>NUCLEOTIDE SEQUENCE [LARGE SCALE GENOMIC DNA]</scope>
    <source>
        <strain evidence="7">HGW-Wallbacteria-1</strain>
    </source>
</reference>
<accession>A0A2N1PJT6</accession>
<feature type="domain" description="NADH-ubiquinone oxidoreductase 51kDa subunit iron-sulphur binding" evidence="6">
    <location>
        <begin position="306"/>
        <end position="351"/>
    </location>
</feature>
<name>A0A2N1PJT6_9BACT</name>
<protein>
    <recommendedName>
        <fullName evidence="6">NADH-ubiquinone oxidoreductase 51kDa subunit iron-sulphur binding domain-containing protein</fullName>
    </recommendedName>
</protein>
<evidence type="ECO:0000256" key="4">
    <source>
        <dbReference type="ARBA" id="ARBA00023004"/>
    </source>
</evidence>
<dbReference type="Pfam" id="PF10589">
    <property type="entry name" value="NADH_4Fe-4S"/>
    <property type="match status" value="1"/>
</dbReference>
<dbReference type="FunFam" id="3.40.50.11540:FF:000001">
    <property type="entry name" value="NADH dehydrogenase [ubiquinone] flavoprotein 1, mitochondrial"/>
    <property type="match status" value="1"/>
</dbReference>
<dbReference type="Pfam" id="PF10531">
    <property type="entry name" value="SLBB"/>
    <property type="match status" value="1"/>
</dbReference>
<evidence type="ECO:0000256" key="5">
    <source>
        <dbReference type="ARBA" id="ARBA00023014"/>
    </source>
</evidence>
<evidence type="ECO:0000313" key="8">
    <source>
        <dbReference type="Proteomes" id="UP000233256"/>
    </source>
</evidence>
<evidence type="ECO:0000256" key="2">
    <source>
        <dbReference type="ARBA" id="ARBA00022485"/>
    </source>
</evidence>
<dbReference type="EMBL" id="PGXC01000041">
    <property type="protein sequence ID" value="PKK88586.1"/>
    <property type="molecule type" value="Genomic_DNA"/>
</dbReference>
<dbReference type="SMART" id="SM00928">
    <property type="entry name" value="NADH_4Fe-4S"/>
    <property type="match status" value="1"/>
</dbReference>
<dbReference type="PANTHER" id="PTHR43578">
    <property type="entry name" value="NADH-QUINONE OXIDOREDUCTASE SUBUNIT F"/>
    <property type="match status" value="1"/>
</dbReference>
<dbReference type="Proteomes" id="UP000233256">
    <property type="component" value="Unassembled WGS sequence"/>
</dbReference>
<gene>
    <name evidence="7" type="ORF">CVV64_18220</name>
</gene>
<dbReference type="PROSITE" id="PS00645">
    <property type="entry name" value="COMPLEX1_51K_2"/>
    <property type="match status" value="1"/>
</dbReference>
<dbReference type="SUPFAM" id="SSF142019">
    <property type="entry name" value="Nqo1 FMN-binding domain-like"/>
    <property type="match status" value="1"/>
</dbReference>
<comment type="similarity">
    <text evidence="1">Belongs to the complex I 51 kDa subunit family.</text>
</comment>
<dbReference type="GO" id="GO:0046872">
    <property type="term" value="F:metal ion binding"/>
    <property type="evidence" value="ECO:0007669"/>
    <property type="project" value="UniProtKB-KW"/>
</dbReference>
<keyword evidence="5" id="KW-0411">Iron-sulfur</keyword>
<dbReference type="Pfam" id="PF01512">
    <property type="entry name" value="Complex1_51K"/>
    <property type="match status" value="1"/>
</dbReference>
<dbReference type="InterPro" id="IPR019575">
    <property type="entry name" value="Nuop51_4Fe4S-bd"/>
</dbReference>
<dbReference type="InterPro" id="IPR019554">
    <property type="entry name" value="Soluble_ligand-bd"/>
</dbReference>
<dbReference type="Gene3D" id="1.20.1440.230">
    <property type="entry name" value="NADH-ubiquinone oxidoreductase 51kDa subunit, iron-sulphur binding domain"/>
    <property type="match status" value="1"/>
</dbReference>
<dbReference type="Gene3D" id="3.10.20.600">
    <property type="match status" value="1"/>
</dbReference>
<dbReference type="InterPro" id="IPR001949">
    <property type="entry name" value="NADH-UbQ_OxRdtase_51kDa_CS"/>
</dbReference>
<dbReference type="SUPFAM" id="SSF142984">
    <property type="entry name" value="Nqo1 middle domain-like"/>
    <property type="match status" value="1"/>
</dbReference>
<dbReference type="PANTHER" id="PTHR43578:SF3">
    <property type="entry name" value="NADH-QUINONE OXIDOREDUCTASE SUBUNIT F"/>
    <property type="match status" value="1"/>
</dbReference>
<evidence type="ECO:0000259" key="6">
    <source>
        <dbReference type="SMART" id="SM00928"/>
    </source>
</evidence>
<dbReference type="SUPFAM" id="SSF140490">
    <property type="entry name" value="Nqo1C-terminal domain-like"/>
    <property type="match status" value="1"/>
</dbReference>
<evidence type="ECO:0000256" key="3">
    <source>
        <dbReference type="ARBA" id="ARBA00022723"/>
    </source>
</evidence>
<dbReference type="InterPro" id="IPR011538">
    <property type="entry name" value="Nuo51_FMN-bd"/>
</dbReference>
<dbReference type="GO" id="GO:0051539">
    <property type="term" value="F:4 iron, 4 sulfur cluster binding"/>
    <property type="evidence" value="ECO:0007669"/>
    <property type="project" value="UniProtKB-KW"/>
</dbReference>
<organism evidence="7 8">
    <name type="scientific">Candidatus Wallbacteria bacterium HGW-Wallbacteria-1</name>
    <dbReference type="NCBI Taxonomy" id="2013854"/>
    <lineage>
        <taxon>Bacteria</taxon>
        <taxon>Candidatus Walliibacteriota</taxon>
    </lineage>
</organism>
<dbReference type="InterPro" id="IPR037225">
    <property type="entry name" value="Nuo51_FMN-bd_sf"/>
</dbReference>
<sequence length="393" mass="41885">MGELNLILKPFTAGTALAKIPGLTPGQLVNEMVTSGIKGRGGAGFPTGLKWGFASKAQGDQKYIICNADEGEPGTFKDRLLLDEHLPALIEGMTLAGYAVGATKGYLYIRAEYPALCRKAVEYVREATEKGLLGENVAGKGFAFHIEVRKGAGAYVCGEESALFCSIEGKRGEPVVKPPFPPSVGIWGKPTVINNVETLCAVPHIVLNGGSWYAGYGNEFSKGSKVFSVSGDVDNPGIFEVELGKTTIEELLAMAGTDIDEVKAVSMGGVSGRLLPNTELTKPICYRNGYVGGGAVIVYGWDRWIADILLNISEFFEEESCGQCTPCRLGTAQMVEGLEQICDGRGNSKLLATLTELAEVMADSSKCGLGQSAPTPFLDAIKYFKDEILGWEV</sequence>
<keyword evidence="2" id="KW-0004">4Fe-4S</keyword>
<dbReference type="InterPro" id="IPR037207">
    <property type="entry name" value="Nuop51_4Fe4S-bd_sf"/>
</dbReference>
<proteinExistence type="inferred from homology"/>
<evidence type="ECO:0000313" key="7">
    <source>
        <dbReference type="EMBL" id="PKK88586.1"/>
    </source>
</evidence>
<comment type="caution">
    <text evidence="7">The sequence shown here is derived from an EMBL/GenBank/DDBJ whole genome shotgun (WGS) entry which is preliminary data.</text>
</comment>
<dbReference type="GO" id="GO:0008137">
    <property type="term" value="F:NADH dehydrogenase (ubiquinone) activity"/>
    <property type="evidence" value="ECO:0007669"/>
    <property type="project" value="InterPro"/>
</dbReference>
<dbReference type="GO" id="GO:0010181">
    <property type="term" value="F:FMN binding"/>
    <property type="evidence" value="ECO:0007669"/>
    <property type="project" value="InterPro"/>
</dbReference>
<dbReference type="Gene3D" id="3.40.50.11540">
    <property type="entry name" value="NADH-ubiquinone oxidoreductase 51kDa subunit"/>
    <property type="match status" value="1"/>
</dbReference>
<keyword evidence="3" id="KW-0479">Metal-binding</keyword>
<keyword evidence="4" id="KW-0408">Iron</keyword>